<dbReference type="AlphaFoldDB" id="A0AAE0U6G6"/>
<proteinExistence type="predicted"/>
<comment type="caution">
    <text evidence="2">The sequence shown here is derived from an EMBL/GenBank/DDBJ whole genome shotgun (WGS) entry which is preliminary data.</text>
</comment>
<reference evidence="2" key="2">
    <citation type="submission" date="2023-06" db="EMBL/GenBank/DDBJ databases">
        <authorList>
            <consortium name="Lawrence Berkeley National Laboratory"/>
            <person name="Haridas S."/>
            <person name="Hensen N."/>
            <person name="Bonometti L."/>
            <person name="Westerberg I."/>
            <person name="Brannstrom I.O."/>
            <person name="Guillou S."/>
            <person name="Cros-Aarteil S."/>
            <person name="Calhoun S."/>
            <person name="Kuo A."/>
            <person name="Mondo S."/>
            <person name="Pangilinan J."/>
            <person name="Riley R."/>
            <person name="LaButti K."/>
            <person name="Andreopoulos B."/>
            <person name="Lipzen A."/>
            <person name="Chen C."/>
            <person name="Yanf M."/>
            <person name="Daum C."/>
            <person name="Ng V."/>
            <person name="Clum A."/>
            <person name="Steindorff A."/>
            <person name="Ohm R."/>
            <person name="Martin F."/>
            <person name="Silar P."/>
            <person name="Natvig D."/>
            <person name="Lalanne C."/>
            <person name="Gautier V."/>
            <person name="Ament-velasquez S.L."/>
            <person name="Kruys A."/>
            <person name="Hutchinson M.I."/>
            <person name="Powell A.J."/>
            <person name="Barry K."/>
            <person name="Miller A.N."/>
            <person name="Grigoriev I.V."/>
            <person name="Debuchy R."/>
            <person name="Gladieux P."/>
            <person name="Thoren M.H."/>
            <person name="Johannesson H."/>
        </authorList>
    </citation>
    <scope>NUCLEOTIDE SEQUENCE</scope>
    <source>
        <strain evidence="2">CBS 232.78</strain>
    </source>
</reference>
<dbReference type="EMBL" id="JAULSW010000001">
    <property type="protein sequence ID" value="KAK3392677.1"/>
    <property type="molecule type" value="Genomic_DNA"/>
</dbReference>
<organism evidence="2 3">
    <name type="scientific">Podospora didyma</name>
    <dbReference type="NCBI Taxonomy" id="330526"/>
    <lineage>
        <taxon>Eukaryota</taxon>
        <taxon>Fungi</taxon>
        <taxon>Dikarya</taxon>
        <taxon>Ascomycota</taxon>
        <taxon>Pezizomycotina</taxon>
        <taxon>Sordariomycetes</taxon>
        <taxon>Sordariomycetidae</taxon>
        <taxon>Sordariales</taxon>
        <taxon>Podosporaceae</taxon>
        <taxon>Podospora</taxon>
    </lineage>
</organism>
<keyword evidence="1" id="KW-0472">Membrane</keyword>
<keyword evidence="3" id="KW-1185">Reference proteome</keyword>
<evidence type="ECO:0000256" key="1">
    <source>
        <dbReference type="SAM" id="Phobius"/>
    </source>
</evidence>
<name>A0AAE0U6G6_9PEZI</name>
<keyword evidence="1" id="KW-0812">Transmembrane</keyword>
<evidence type="ECO:0000313" key="3">
    <source>
        <dbReference type="Proteomes" id="UP001285441"/>
    </source>
</evidence>
<feature type="transmembrane region" description="Helical" evidence="1">
    <location>
        <begin position="15"/>
        <end position="35"/>
    </location>
</feature>
<dbReference type="Proteomes" id="UP001285441">
    <property type="component" value="Unassembled WGS sequence"/>
</dbReference>
<accession>A0AAE0U6G6</accession>
<keyword evidence="1" id="KW-1133">Transmembrane helix</keyword>
<protein>
    <submittedName>
        <fullName evidence="2">Uncharacterized protein</fullName>
    </submittedName>
</protein>
<sequence>MPHRTTEPLRPHPKMPWGTVVLCGAGAGFLGVAAMTASEKIEQFFTGRANSYVPARTLARLIGVTVRSGPGDNDSSLWRLNMAMHYGQGIVVGVARSIMGYNGITGPFADVMFAGLRLAVDQTLENWTGVKALPWTWPFGEQVIDLVHKFVYAIATGYFSDLWMY</sequence>
<reference evidence="2" key="1">
    <citation type="journal article" date="2023" name="Mol. Phylogenet. Evol.">
        <title>Genome-scale phylogeny and comparative genomics of the fungal order Sordariales.</title>
        <authorList>
            <person name="Hensen N."/>
            <person name="Bonometti L."/>
            <person name="Westerberg I."/>
            <person name="Brannstrom I.O."/>
            <person name="Guillou S."/>
            <person name="Cros-Aarteil S."/>
            <person name="Calhoun S."/>
            <person name="Haridas S."/>
            <person name="Kuo A."/>
            <person name="Mondo S."/>
            <person name="Pangilinan J."/>
            <person name="Riley R."/>
            <person name="LaButti K."/>
            <person name="Andreopoulos B."/>
            <person name="Lipzen A."/>
            <person name="Chen C."/>
            <person name="Yan M."/>
            <person name="Daum C."/>
            <person name="Ng V."/>
            <person name="Clum A."/>
            <person name="Steindorff A."/>
            <person name="Ohm R.A."/>
            <person name="Martin F."/>
            <person name="Silar P."/>
            <person name="Natvig D.O."/>
            <person name="Lalanne C."/>
            <person name="Gautier V."/>
            <person name="Ament-Velasquez S.L."/>
            <person name="Kruys A."/>
            <person name="Hutchinson M.I."/>
            <person name="Powell A.J."/>
            <person name="Barry K."/>
            <person name="Miller A.N."/>
            <person name="Grigoriev I.V."/>
            <person name="Debuchy R."/>
            <person name="Gladieux P."/>
            <person name="Hiltunen Thoren M."/>
            <person name="Johannesson H."/>
        </authorList>
    </citation>
    <scope>NUCLEOTIDE SEQUENCE</scope>
    <source>
        <strain evidence="2">CBS 232.78</strain>
    </source>
</reference>
<evidence type="ECO:0000313" key="2">
    <source>
        <dbReference type="EMBL" id="KAK3392677.1"/>
    </source>
</evidence>
<gene>
    <name evidence="2" type="ORF">B0H63DRAFT_405695</name>
</gene>